<evidence type="ECO:0000313" key="1">
    <source>
        <dbReference type="EMBL" id="QLY79176.1"/>
    </source>
</evidence>
<reference evidence="1 2" key="1">
    <citation type="submission" date="2020-07" db="EMBL/GenBank/DDBJ databases">
        <title>Electron transfer.</title>
        <authorList>
            <person name="Huang L."/>
            <person name="Liu X."/>
            <person name="Zhou S."/>
        </authorList>
    </citation>
    <scope>NUCLEOTIDE SEQUENCE [LARGE SCALE GENOMIC DNA]</scope>
    <source>
        <strain evidence="1 2">Lx1</strain>
    </source>
</reference>
<evidence type="ECO:0000313" key="2">
    <source>
        <dbReference type="Proteomes" id="UP000512286"/>
    </source>
</evidence>
<protein>
    <submittedName>
        <fullName evidence="1">Uncharacterized protein</fullName>
    </submittedName>
</protein>
<organism evidence="1 2">
    <name type="scientific">Clostridium intestinale</name>
    <dbReference type="NCBI Taxonomy" id="36845"/>
    <lineage>
        <taxon>Bacteria</taxon>
        <taxon>Bacillati</taxon>
        <taxon>Bacillota</taxon>
        <taxon>Clostridia</taxon>
        <taxon>Eubacteriales</taxon>
        <taxon>Clostridiaceae</taxon>
        <taxon>Clostridium</taxon>
    </lineage>
</organism>
<dbReference type="KEGG" id="cint:HZF06_19165"/>
<gene>
    <name evidence="1" type="ORF">HZF06_19165</name>
</gene>
<name>A0A7D6VNJ6_9CLOT</name>
<dbReference type="EMBL" id="CP059378">
    <property type="protein sequence ID" value="QLY79176.1"/>
    <property type="molecule type" value="Genomic_DNA"/>
</dbReference>
<dbReference type="RefSeq" id="WP_181601392.1">
    <property type="nucleotide sequence ID" value="NZ_CP059378.1"/>
</dbReference>
<dbReference type="AlphaFoldDB" id="A0A7D6VNJ6"/>
<dbReference type="Proteomes" id="UP000512286">
    <property type="component" value="Chromosome"/>
</dbReference>
<accession>A0A7D6VNJ6</accession>
<sequence>MEYSMEEMQEKMTIIFNKRTGDIKLAAGGIQSIDTLYGIEAEDFKLIFGELVTERLTFVIDNPQQFIVDTEELRVVLREGSPLISMFEAITKQGNS</sequence>
<proteinExistence type="predicted"/>